<evidence type="ECO:0000256" key="6">
    <source>
        <dbReference type="ARBA" id="ARBA00022888"/>
    </source>
</evidence>
<dbReference type="InterPro" id="IPR033738">
    <property type="entry name" value="AsnB_N"/>
</dbReference>
<keyword evidence="6" id="KW-0061">Asparagine biosynthesis</keyword>
<evidence type="ECO:0000256" key="5">
    <source>
        <dbReference type="ARBA" id="ARBA00022840"/>
    </source>
</evidence>
<evidence type="ECO:0000256" key="4">
    <source>
        <dbReference type="ARBA" id="ARBA00022741"/>
    </source>
</evidence>
<dbReference type="RefSeq" id="WP_338252824.1">
    <property type="nucleotide sequence ID" value="NZ_BSRI01000002.1"/>
</dbReference>
<dbReference type="InterPro" id="IPR006426">
    <property type="entry name" value="Asn_synth_AEB"/>
</dbReference>
<gene>
    <name evidence="10" type="primary">asnB_1</name>
    <name evidence="10" type="ORF">KDH_38600</name>
</gene>
<dbReference type="Gene3D" id="3.40.50.620">
    <property type="entry name" value="HUPs"/>
    <property type="match status" value="1"/>
</dbReference>
<feature type="domain" description="Glutamine amidotransferase type-2" evidence="9">
    <location>
        <begin position="2"/>
        <end position="218"/>
    </location>
</feature>
<proteinExistence type="inferred from homology"/>
<dbReference type="Pfam" id="PF00733">
    <property type="entry name" value="Asn_synthase"/>
    <property type="match status" value="1"/>
</dbReference>
<evidence type="ECO:0000313" key="11">
    <source>
        <dbReference type="Proteomes" id="UP001344906"/>
    </source>
</evidence>
<dbReference type="EMBL" id="BSRI01000002">
    <property type="protein sequence ID" value="GLV57022.1"/>
    <property type="molecule type" value="Genomic_DNA"/>
</dbReference>
<dbReference type="Proteomes" id="UP001344906">
    <property type="component" value="Unassembled WGS sequence"/>
</dbReference>
<evidence type="ECO:0000256" key="3">
    <source>
        <dbReference type="ARBA" id="ARBA00012737"/>
    </source>
</evidence>
<organism evidence="10 11">
    <name type="scientific">Dictyobacter halimunensis</name>
    <dbReference type="NCBI Taxonomy" id="3026934"/>
    <lineage>
        <taxon>Bacteria</taxon>
        <taxon>Bacillati</taxon>
        <taxon>Chloroflexota</taxon>
        <taxon>Ktedonobacteria</taxon>
        <taxon>Ktedonobacterales</taxon>
        <taxon>Dictyobacteraceae</taxon>
        <taxon>Dictyobacter</taxon>
    </lineage>
</organism>
<dbReference type="SUPFAM" id="SSF52402">
    <property type="entry name" value="Adenine nucleotide alpha hydrolases-like"/>
    <property type="match status" value="1"/>
</dbReference>
<dbReference type="InterPro" id="IPR051786">
    <property type="entry name" value="ASN_synthetase/amidase"/>
</dbReference>
<dbReference type="InterPro" id="IPR001962">
    <property type="entry name" value="Asn_synthase"/>
</dbReference>
<dbReference type="PANTHER" id="PTHR43284:SF1">
    <property type="entry name" value="ASPARAGINE SYNTHETASE"/>
    <property type="match status" value="1"/>
</dbReference>
<sequence>MCGIAGFVNVACGHENAEHLIDNMCKIIRHRGPDDQGTWVGDGIDSGTSAALGMRRLSIIDLAGSHQPIFNEDQSMLIVFNGEIYNYQELQQELQARGHQFRTNGDTETILHAYEEYGDDCVKHLRGMFTFAIWDIKRQRLFAARDRFGKKPLNYYWDGQRLIFGSEIKSILEAGVPREVNPIALDEYLVYRYVPSPLTIFKNIMKVPAAHVLIYEHGKVSTKRYWDISFAHTCNDDEATAVERTRSLLEEATRIRLMSEVPLGAFLSGGLDSSVVVGMMSKLMSQPVKTFSIGFEEASFNELPHARKVAQHFGTDHHEFFVKYDLVNVLPQLVWDYDEPFADSSMLPTYYVSKLAREHVTVSLSGDGGDEIFGGYEQYRREYQLYHIPRLLRGTLSRASYLLPNKVRGKKRLQTWLRDYGTRSIEANMLFPDYTRSELYSQDFYQQVQGHMPFERHLGLYHAVQHLDPTARMQYVDTLTYLTDDILVKVDKASMFNSLETRAPLLDHHLAEYVASLNPSLRVNNGRIHDGHGKYLLKKVASDMLPPEILERPKRGFAVPINTWFRKDVQSYAHDVLTSSQARGRNIFSQQLLHNLLSTDGGRPLTNHSEVLWSLLCLELWFQTYIDKPGLTTGETIASTSSSYTIKK</sequence>
<keyword evidence="4" id="KW-0547">Nucleotide-binding</keyword>
<comment type="pathway">
    <text evidence="1">Amino-acid biosynthesis; L-asparagine biosynthesis; L-asparagine from L-aspartate (L-Gln route): step 1/1.</text>
</comment>
<dbReference type="PIRSF" id="PIRSF001589">
    <property type="entry name" value="Asn_synthetase_glu-h"/>
    <property type="match status" value="1"/>
</dbReference>
<dbReference type="InterPro" id="IPR017932">
    <property type="entry name" value="GATase_2_dom"/>
</dbReference>
<keyword evidence="6" id="KW-0028">Amino-acid biosynthesis</keyword>
<name>A0ABQ6FS01_9CHLR</name>
<dbReference type="InterPro" id="IPR029055">
    <property type="entry name" value="Ntn_hydrolases_N"/>
</dbReference>
<dbReference type="Pfam" id="PF13537">
    <property type="entry name" value="GATase_7"/>
    <property type="match status" value="1"/>
</dbReference>
<dbReference type="Gene3D" id="3.60.20.10">
    <property type="entry name" value="Glutamine Phosphoribosylpyrophosphate, subunit 1, domain 1"/>
    <property type="match status" value="1"/>
</dbReference>
<dbReference type="InterPro" id="IPR014729">
    <property type="entry name" value="Rossmann-like_a/b/a_fold"/>
</dbReference>
<keyword evidence="11" id="KW-1185">Reference proteome</keyword>
<evidence type="ECO:0000256" key="8">
    <source>
        <dbReference type="ARBA" id="ARBA00048741"/>
    </source>
</evidence>
<evidence type="ECO:0000313" key="10">
    <source>
        <dbReference type="EMBL" id="GLV57022.1"/>
    </source>
</evidence>
<dbReference type="PROSITE" id="PS51278">
    <property type="entry name" value="GATASE_TYPE_2"/>
    <property type="match status" value="1"/>
</dbReference>
<keyword evidence="7" id="KW-0315">Glutamine amidotransferase</keyword>
<evidence type="ECO:0000256" key="7">
    <source>
        <dbReference type="ARBA" id="ARBA00022962"/>
    </source>
</evidence>
<comment type="similarity">
    <text evidence="2">Belongs to the asparagine synthetase family.</text>
</comment>
<dbReference type="SUPFAM" id="SSF56235">
    <property type="entry name" value="N-terminal nucleophile aminohydrolases (Ntn hydrolases)"/>
    <property type="match status" value="1"/>
</dbReference>
<dbReference type="CDD" id="cd00712">
    <property type="entry name" value="AsnB"/>
    <property type="match status" value="1"/>
</dbReference>
<dbReference type="PANTHER" id="PTHR43284">
    <property type="entry name" value="ASPARAGINE SYNTHETASE (GLUTAMINE-HYDROLYZING)"/>
    <property type="match status" value="1"/>
</dbReference>
<evidence type="ECO:0000259" key="9">
    <source>
        <dbReference type="PROSITE" id="PS51278"/>
    </source>
</evidence>
<dbReference type="CDD" id="cd01991">
    <property type="entry name" value="Asn_synthase_B_C"/>
    <property type="match status" value="1"/>
</dbReference>
<comment type="catalytic activity">
    <reaction evidence="8">
        <text>L-aspartate + L-glutamine + ATP + H2O = L-asparagine + L-glutamate + AMP + diphosphate + H(+)</text>
        <dbReference type="Rhea" id="RHEA:12228"/>
        <dbReference type="ChEBI" id="CHEBI:15377"/>
        <dbReference type="ChEBI" id="CHEBI:15378"/>
        <dbReference type="ChEBI" id="CHEBI:29985"/>
        <dbReference type="ChEBI" id="CHEBI:29991"/>
        <dbReference type="ChEBI" id="CHEBI:30616"/>
        <dbReference type="ChEBI" id="CHEBI:33019"/>
        <dbReference type="ChEBI" id="CHEBI:58048"/>
        <dbReference type="ChEBI" id="CHEBI:58359"/>
        <dbReference type="ChEBI" id="CHEBI:456215"/>
        <dbReference type="EC" id="6.3.5.4"/>
    </reaction>
</comment>
<evidence type="ECO:0000256" key="1">
    <source>
        <dbReference type="ARBA" id="ARBA00005187"/>
    </source>
</evidence>
<evidence type="ECO:0000256" key="2">
    <source>
        <dbReference type="ARBA" id="ARBA00005752"/>
    </source>
</evidence>
<reference evidence="10 11" key="1">
    <citation type="submission" date="2023-02" db="EMBL/GenBank/DDBJ databases">
        <title>Dictyobacter halimunensis sp. nov., a new member of the class Ktedonobacteria from forest soil in a geothermal area.</title>
        <authorList>
            <person name="Rachmania M.K."/>
            <person name="Ningsih F."/>
            <person name="Sakai Y."/>
            <person name="Yabe S."/>
            <person name="Yokota A."/>
            <person name="Sjamsuridzal W."/>
        </authorList>
    </citation>
    <scope>NUCLEOTIDE SEQUENCE [LARGE SCALE GENOMIC DNA]</scope>
    <source>
        <strain evidence="10 11">S3.2.2.5</strain>
    </source>
</reference>
<dbReference type="NCBIfam" id="TIGR01536">
    <property type="entry name" value="asn_synth_AEB"/>
    <property type="match status" value="1"/>
</dbReference>
<comment type="caution">
    <text evidence="10">The sequence shown here is derived from an EMBL/GenBank/DDBJ whole genome shotgun (WGS) entry which is preliminary data.</text>
</comment>
<dbReference type="EC" id="6.3.5.4" evidence="3"/>
<protein>
    <recommendedName>
        <fullName evidence="3">asparagine synthase (glutamine-hydrolyzing)</fullName>
        <ecNumber evidence="3">6.3.5.4</ecNumber>
    </recommendedName>
</protein>
<keyword evidence="5" id="KW-0067">ATP-binding</keyword>
<accession>A0ABQ6FS01</accession>